<dbReference type="OrthoDB" id="685299at2759"/>
<dbReference type="AlphaFoldDB" id="A0A1E5UVT0"/>
<dbReference type="EMBL" id="LWDX02061392">
    <property type="protein sequence ID" value="OEL16996.1"/>
    <property type="molecule type" value="Genomic_DNA"/>
</dbReference>
<feature type="region of interest" description="Disordered" evidence="1">
    <location>
        <begin position="60"/>
        <end position="107"/>
    </location>
</feature>
<organism evidence="4 5">
    <name type="scientific">Dichanthelium oligosanthes</name>
    <dbReference type="NCBI Taxonomy" id="888268"/>
    <lineage>
        <taxon>Eukaryota</taxon>
        <taxon>Viridiplantae</taxon>
        <taxon>Streptophyta</taxon>
        <taxon>Embryophyta</taxon>
        <taxon>Tracheophyta</taxon>
        <taxon>Spermatophyta</taxon>
        <taxon>Magnoliopsida</taxon>
        <taxon>Liliopsida</taxon>
        <taxon>Poales</taxon>
        <taxon>Poaceae</taxon>
        <taxon>PACMAD clade</taxon>
        <taxon>Panicoideae</taxon>
        <taxon>Panicodae</taxon>
        <taxon>Paniceae</taxon>
        <taxon>Dichantheliinae</taxon>
        <taxon>Dichanthelium</taxon>
    </lineage>
</organism>
<evidence type="ECO:0000256" key="2">
    <source>
        <dbReference type="SAM" id="Phobius"/>
    </source>
</evidence>
<protein>
    <recommendedName>
        <fullName evidence="3">DUF4220 domain-containing protein</fullName>
    </recommendedName>
</protein>
<dbReference type="Proteomes" id="UP000095767">
    <property type="component" value="Unassembled WGS sequence"/>
</dbReference>
<dbReference type="STRING" id="888268.A0A1E5UVT0"/>
<accession>A0A1E5UVT0</accession>
<feature type="non-terminal residue" evidence="4">
    <location>
        <position position="351"/>
    </location>
</feature>
<feature type="transmembrane region" description="Helical" evidence="2">
    <location>
        <begin position="6"/>
        <end position="26"/>
    </location>
</feature>
<keyword evidence="2" id="KW-0812">Transmembrane</keyword>
<feature type="transmembrane region" description="Helical" evidence="2">
    <location>
        <begin position="330"/>
        <end position="349"/>
    </location>
</feature>
<sequence length="351" mass="38494">MLSTEDFVNGIAAAVLATLLVALSTFGRRRSHPAARFLAWGVSMVFLPLTSSVISSLLDRSTEPKCDGTPPPTGKTTPTSPRQPSPRQPSPRPRPRLTAAKVRGSGPPWSTLRSTYAWLAYLIWLCVPLAGWLGSFNIAVFIAFSALGLAKVALKLIAFWSASDSFSLGNNTRLIAGYMEQVVSDGGGDGKVPRYIVMGEKKKHVEESVQGYRITRDVLDNKFSSFVTLDRVWRLAEHGDGILTERQELRDLCLSYSLFKNLRRRLSGYPLADVGSGEALNFVLRGMDSAGAGVNADRMFRVLVDELWFASDFYYSPIPLCIFGGWSATLNYLCSVLLIVGAIAVGWIYQV</sequence>
<proteinExistence type="predicted"/>
<reference evidence="4 5" key="1">
    <citation type="submission" date="2016-09" db="EMBL/GenBank/DDBJ databases">
        <title>The draft genome of Dichanthelium oligosanthes: A C3 panicoid grass species.</title>
        <authorList>
            <person name="Studer A.J."/>
            <person name="Schnable J.C."/>
            <person name="Brutnell T.P."/>
        </authorList>
    </citation>
    <scope>NUCLEOTIDE SEQUENCE [LARGE SCALE GENOMIC DNA]</scope>
    <source>
        <strain evidence="5">cv. Kellogg 1175</strain>
        <tissue evidence="4">Leaf</tissue>
    </source>
</reference>
<comment type="caution">
    <text evidence="4">The sequence shown here is derived from an EMBL/GenBank/DDBJ whole genome shotgun (WGS) entry which is preliminary data.</text>
</comment>
<evidence type="ECO:0000259" key="3">
    <source>
        <dbReference type="Pfam" id="PF13968"/>
    </source>
</evidence>
<feature type="transmembrane region" description="Helical" evidence="2">
    <location>
        <begin position="38"/>
        <end position="58"/>
    </location>
</feature>
<feature type="transmembrane region" description="Helical" evidence="2">
    <location>
        <begin position="118"/>
        <end position="147"/>
    </location>
</feature>
<keyword evidence="2" id="KW-1133">Transmembrane helix</keyword>
<dbReference type="Pfam" id="PF13968">
    <property type="entry name" value="DUF4220"/>
    <property type="match status" value="1"/>
</dbReference>
<dbReference type="InterPro" id="IPR025315">
    <property type="entry name" value="DUF4220"/>
</dbReference>
<feature type="compositionally biased region" description="Pro residues" evidence="1">
    <location>
        <begin position="81"/>
        <end position="92"/>
    </location>
</feature>
<evidence type="ECO:0000313" key="4">
    <source>
        <dbReference type="EMBL" id="OEL16996.1"/>
    </source>
</evidence>
<name>A0A1E5UVT0_9POAL</name>
<feature type="domain" description="DUF4220" evidence="3">
    <location>
        <begin position="117"/>
        <end position="344"/>
    </location>
</feature>
<gene>
    <name evidence="4" type="ORF">BAE44_0021985</name>
</gene>
<keyword evidence="5" id="KW-1185">Reference proteome</keyword>
<evidence type="ECO:0000256" key="1">
    <source>
        <dbReference type="SAM" id="MobiDB-lite"/>
    </source>
</evidence>
<keyword evidence="2" id="KW-0472">Membrane</keyword>
<evidence type="ECO:0000313" key="5">
    <source>
        <dbReference type="Proteomes" id="UP000095767"/>
    </source>
</evidence>